<evidence type="ECO:0000259" key="5">
    <source>
        <dbReference type="SMART" id="SM00563"/>
    </source>
</evidence>
<dbReference type="GO" id="GO:0006654">
    <property type="term" value="P:phosphatidic acid biosynthetic process"/>
    <property type="evidence" value="ECO:0007669"/>
    <property type="project" value="TreeGrafter"/>
</dbReference>
<dbReference type="PANTHER" id="PTHR10434">
    <property type="entry name" value="1-ACYL-SN-GLYCEROL-3-PHOSPHATE ACYLTRANSFERASE"/>
    <property type="match status" value="1"/>
</dbReference>
<evidence type="ECO:0000256" key="2">
    <source>
        <dbReference type="ARBA" id="ARBA00022679"/>
    </source>
</evidence>
<dbReference type="Proteomes" id="UP000050863">
    <property type="component" value="Unassembled WGS sequence"/>
</dbReference>
<dbReference type="InterPro" id="IPR002123">
    <property type="entry name" value="Plipid/glycerol_acylTrfase"/>
</dbReference>
<dbReference type="GO" id="GO:0003841">
    <property type="term" value="F:1-acylglycerol-3-phosphate O-acyltransferase activity"/>
    <property type="evidence" value="ECO:0007669"/>
    <property type="project" value="TreeGrafter"/>
</dbReference>
<keyword evidence="7" id="KW-1185">Reference proteome</keyword>
<organism evidence="6 7">
    <name type="scientific">Bradyrhizobium jicamae</name>
    <dbReference type="NCBI Taxonomy" id="280332"/>
    <lineage>
        <taxon>Bacteria</taxon>
        <taxon>Pseudomonadati</taxon>
        <taxon>Pseudomonadota</taxon>
        <taxon>Alphaproteobacteria</taxon>
        <taxon>Hyphomicrobiales</taxon>
        <taxon>Nitrobacteraceae</taxon>
        <taxon>Bradyrhizobium</taxon>
    </lineage>
</organism>
<feature type="transmembrane region" description="Helical" evidence="4">
    <location>
        <begin position="28"/>
        <end position="51"/>
    </location>
</feature>
<gene>
    <name evidence="6" type="ORF">CQ12_29900</name>
</gene>
<keyword evidence="4" id="KW-1133">Transmembrane helix</keyword>
<dbReference type="STRING" id="280332.CQ12_29900"/>
<keyword evidence="2" id="KW-0808">Transferase</keyword>
<comment type="pathway">
    <text evidence="1">Lipid metabolism.</text>
</comment>
<evidence type="ECO:0000313" key="6">
    <source>
        <dbReference type="EMBL" id="KRR14782.1"/>
    </source>
</evidence>
<dbReference type="Pfam" id="PF01553">
    <property type="entry name" value="Acyltransferase"/>
    <property type="match status" value="1"/>
</dbReference>
<name>A0A0R3M556_9BRAD</name>
<evidence type="ECO:0000256" key="4">
    <source>
        <dbReference type="SAM" id="Phobius"/>
    </source>
</evidence>
<dbReference type="PANTHER" id="PTHR10434:SF40">
    <property type="entry name" value="1-ACYL-SN-GLYCEROL-3-PHOSPHATE ACYLTRANSFERASE"/>
    <property type="match status" value="1"/>
</dbReference>
<sequence>MCKPGKVLYGKPHQRPERTERLHYLRSILFDAVVVILTVVVASTVPFMALFNASSATVRAVSQVWAKGIMFLMKYVVGLDYRVEGREHVPDGPCIIACNHQSLWETAALCVIFPDASIVAKKELRKLPMVGWFLERYPMILVDRSAGRHALRQMVDEAKRAVGEGRKVLLFPQGTRQAIDEPVVFQSAGISALYTNLEVPVVPAACNSGLFWGKKTLMMHSGTITLSFLPPIAPGLPRKEFQEKMERMIAEEASRLLKVSEAKVAR</sequence>
<comment type="caution">
    <text evidence="6">The sequence shown here is derived from an EMBL/GenBank/DDBJ whole genome shotgun (WGS) entry which is preliminary data.</text>
</comment>
<keyword evidence="3" id="KW-0012">Acyltransferase</keyword>
<evidence type="ECO:0000256" key="1">
    <source>
        <dbReference type="ARBA" id="ARBA00005189"/>
    </source>
</evidence>
<feature type="domain" description="Phospholipid/glycerol acyltransferase" evidence="5">
    <location>
        <begin position="94"/>
        <end position="209"/>
    </location>
</feature>
<dbReference type="SUPFAM" id="SSF69593">
    <property type="entry name" value="Glycerol-3-phosphate (1)-acyltransferase"/>
    <property type="match status" value="1"/>
</dbReference>
<dbReference type="AlphaFoldDB" id="A0A0R3M556"/>
<reference evidence="6 7" key="1">
    <citation type="submission" date="2014-03" db="EMBL/GenBank/DDBJ databases">
        <title>Bradyrhizobium valentinum sp. nov., isolated from effective nodules of Lupinus mariae-josephae, a lupine endemic of basic-lime soils in Eastern Spain.</title>
        <authorList>
            <person name="Duran D."/>
            <person name="Rey L."/>
            <person name="Navarro A."/>
            <person name="Busquets A."/>
            <person name="Imperial J."/>
            <person name="Ruiz-Argueso T."/>
        </authorList>
    </citation>
    <scope>NUCLEOTIDE SEQUENCE [LARGE SCALE GENOMIC DNA]</scope>
    <source>
        <strain evidence="6 7">PAC68</strain>
    </source>
</reference>
<protein>
    <recommendedName>
        <fullName evidence="5">Phospholipid/glycerol acyltransferase domain-containing protein</fullName>
    </recommendedName>
</protein>
<keyword evidence="4" id="KW-0472">Membrane</keyword>
<dbReference type="CDD" id="cd07989">
    <property type="entry name" value="LPLAT_AGPAT-like"/>
    <property type="match status" value="1"/>
</dbReference>
<proteinExistence type="predicted"/>
<dbReference type="EMBL" id="LLXZ01000011">
    <property type="protein sequence ID" value="KRR14782.1"/>
    <property type="molecule type" value="Genomic_DNA"/>
</dbReference>
<keyword evidence="4" id="KW-0812">Transmembrane</keyword>
<dbReference type="SMART" id="SM00563">
    <property type="entry name" value="PlsC"/>
    <property type="match status" value="1"/>
</dbReference>
<accession>A0A0R3M556</accession>
<evidence type="ECO:0000256" key="3">
    <source>
        <dbReference type="ARBA" id="ARBA00023315"/>
    </source>
</evidence>
<evidence type="ECO:0000313" key="7">
    <source>
        <dbReference type="Proteomes" id="UP000050863"/>
    </source>
</evidence>